<evidence type="ECO:0000313" key="3">
    <source>
        <dbReference type="Proteomes" id="UP001264335"/>
    </source>
</evidence>
<feature type="transmembrane region" description="Helical" evidence="1">
    <location>
        <begin position="74"/>
        <end position="94"/>
    </location>
</feature>
<evidence type="ECO:0000256" key="1">
    <source>
        <dbReference type="SAM" id="Phobius"/>
    </source>
</evidence>
<dbReference type="RefSeq" id="WP_115872201.1">
    <property type="nucleotide sequence ID" value="NZ_JARPWY010000051.1"/>
</dbReference>
<protein>
    <recommendedName>
        <fullName evidence="4">Membrane protein 6-pyruvoyl-tetrahydropterin synthase-related domain-containing protein</fullName>
    </recommendedName>
</protein>
<feature type="transmembrane region" description="Helical" evidence="1">
    <location>
        <begin position="374"/>
        <end position="394"/>
    </location>
</feature>
<keyword evidence="1" id="KW-1133">Transmembrane helix</keyword>
<feature type="transmembrane region" description="Helical" evidence="1">
    <location>
        <begin position="554"/>
        <end position="576"/>
    </location>
</feature>
<gene>
    <name evidence="2" type="ORF">P7D79_15825</name>
</gene>
<feature type="transmembrane region" description="Helical" evidence="1">
    <location>
        <begin position="189"/>
        <end position="215"/>
    </location>
</feature>
<organism evidence="2 3">
    <name type="scientific">Enterococcus avium</name>
    <name type="common">Streptococcus avium</name>
    <dbReference type="NCBI Taxonomy" id="33945"/>
    <lineage>
        <taxon>Bacteria</taxon>
        <taxon>Bacillati</taxon>
        <taxon>Bacillota</taxon>
        <taxon>Bacilli</taxon>
        <taxon>Lactobacillales</taxon>
        <taxon>Enterococcaceae</taxon>
        <taxon>Enterococcus</taxon>
    </lineage>
</organism>
<feature type="transmembrane region" description="Helical" evidence="1">
    <location>
        <begin position="12"/>
        <end position="30"/>
    </location>
</feature>
<accession>A0ABD5FAY0</accession>
<feature type="transmembrane region" description="Helical" evidence="1">
    <location>
        <begin position="303"/>
        <end position="325"/>
    </location>
</feature>
<dbReference type="EMBL" id="JARPWY010000051">
    <property type="protein sequence ID" value="MDT2515694.1"/>
    <property type="molecule type" value="Genomic_DNA"/>
</dbReference>
<feature type="transmembrane region" description="Helical" evidence="1">
    <location>
        <begin position="278"/>
        <end position="296"/>
    </location>
</feature>
<dbReference type="Proteomes" id="UP001264335">
    <property type="component" value="Unassembled WGS sequence"/>
</dbReference>
<feature type="transmembrane region" description="Helical" evidence="1">
    <location>
        <begin position="227"/>
        <end position="245"/>
    </location>
</feature>
<comment type="caution">
    <text evidence="2">The sequence shown here is derived from an EMBL/GenBank/DDBJ whole genome shotgun (WGS) entry which is preliminary data.</text>
</comment>
<evidence type="ECO:0008006" key="4">
    <source>
        <dbReference type="Google" id="ProtNLM"/>
    </source>
</evidence>
<name>A0ABD5FAY0_ENTAV</name>
<evidence type="ECO:0000313" key="2">
    <source>
        <dbReference type="EMBL" id="MDT2515694.1"/>
    </source>
</evidence>
<sequence length="584" mass="65790">MSSKLSKKEVLKMLLFLAIVVFLMMSIQVYKKAIFLGDDITFHYQRFYEMYMQIKNGNLNYFQSIYSFNSSGRIINALYGYDFAIIQGIILSIFRSWAKFQIVSSFLCFYTSGASMYFLARTIKLSPKFSFIGSVMYMTTSVVSSYPLYQAFNGWGAAFVPLLFIPAIKSVVDSKERINPVYLAIPVSILLSVHTLSALIGVLAIIPFYIVSFLLEKKKLRWIKNGFIAVLLALLLVANTIFSYIDVYSSNKIYGPTLIQKMSDFSAIPTLGGNDLKSLGLVVSIVFIFQIAYSILNWNKYPLIYKLINSVGIVFLVLSSTIIPWDALAARLDFLQVLQFPHRFLMIPYVLLLLGFLITISDLYSKLGEANKSVLFSIAVTIAGLMVFGLNSAITNKTTIWFSDSPQNNGNNGYALRERNPQKIRDGFKDKDLTKAFEIVVKGTSDYLPMPENEDAEDLLNKGPYGMYYREIVDNQKGYKRKISDNGSIILSWENTTGKTEEKVVPVIIYGHSVVKLNGSEIKPTELSKTEIGVAKVKSIPGRNELVVGYKPLISMKIAFALKMIGLISSVLFLFLNNNKKRKH</sequence>
<feature type="transmembrane region" description="Helical" evidence="1">
    <location>
        <begin position="345"/>
        <end position="365"/>
    </location>
</feature>
<reference evidence="2 3" key="1">
    <citation type="submission" date="2023-03" db="EMBL/GenBank/DDBJ databases">
        <authorList>
            <person name="Shen W."/>
            <person name="Cai J."/>
        </authorList>
    </citation>
    <scope>NUCLEOTIDE SEQUENCE [LARGE SCALE GENOMIC DNA]</scope>
    <source>
        <strain evidence="2 3">Y2</strain>
    </source>
</reference>
<keyword evidence="1" id="KW-0472">Membrane</keyword>
<keyword evidence="1" id="KW-0812">Transmembrane</keyword>
<dbReference type="AlphaFoldDB" id="A0ABD5FAY0"/>
<proteinExistence type="predicted"/>